<dbReference type="InterPro" id="IPR000485">
    <property type="entry name" value="AsnC-type_HTH_dom"/>
</dbReference>
<dbReference type="GO" id="GO:0043565">
    <property type="term" value="F:sequence-specific DNA binding"/>
    <property type="evidence" value="ECO:0007669"/>
    <property type="project" value="InterPro"/>
</dbReference>
<dbReference type="Pfam" id="PF13412">
    <property type="entry name" value="HTH_24"/>
    <property type="match status" value="2"/>
</dbReference>
<dbReference type="InterPro" id="IPR036390">
    <property type="entry name" value="WH_DNA-bd_sf"/>
</dbReference>
<evidence type="ECO:0000256" key="3">
    <source>
        <dbReference type="ARBA" id="ARBA00023163"/>
    </source>
</evidence>
<dbReference type="Proteomes" id="UP001230317">
    <property type="component" value="Unassembled WGS sequence"/>
</dbReference>
<dbReference type="SMART" id="SM00344">
    <property type="entry name" value="HTH_ASNC"/>
    <property type="match status" value="1"/>
</dbReference>
<evidence type="ECO:0000256" key="1">
    <source>
        <dbReference type="ARBA" id="ARBA00023015"/>
    </source>
</evidence>
<evidence type="ECO:0000256" key="2">
    <source>
        <dbReference type="ARBA" id="ARBA00023125"/>
    </source>
</evidence>
<dbReference type="GO" id="GO:0005829">
    <property type="term" value="C:cytosol"/>
    <property type="evidence" value="ECO:0007669"/>
    <property type="project" value="TreeGrafter"/>
</dbReference>
<keyword evidence="3" id="KW-0804">Transcription</keyword>
<dbReference type="SUPFAM" id="SSF54909">
    <property type="entry name" value="Dimeric alpha+beta barrel"/>
    <property type="match status" value="2"/>
</dbReference>
<dbReference type="Gene3D" id="3.30.70.920">
    <property type="match status" value="2"/>
</dbReference>
<dbReference type="EMBL" id="JASNVU010000003">
    <property type="protein sequence ID" value="MDK4334327.1"/>
    <property type="molecule type" value="Genomic_DNA"/>
</dbReference>
<dbReference type="InterPro" id="IPR011991">
    <property type="entry name" value="ArsR-like_HTH"/>
</dbReference>
<dbReference type="RefSeq" id="WP_284641669.1">
    <property type="nucleotide sequence ID" value="NZ_JASNVU010000003.1"/>
</dbReference>
<dbReference type="AlphaFoldDB" id="A0AAP4FC00"/>
<protein>
    <submittedName>
        <fullName evidence="4">Lrp/AsnC family transcriptional regulator</fullName>
    </submittedName>
</protein>
<proteinExistence type="predicted"/>
<name>A0AAP4FC00_9CORY</name>
<dbReference type="InterPro" id="IPR011008">
    <property type="entry name" value="Dimeric_a/b-barrel"/>
</dbReference>
<keyword evidence="1" id="KW-0805">Transcription regulation</keyword>
<reference evidence="4" key="1">
    <citation type="submission" date="2023-05" db="EMBL/GenBank/DDBJ databases">
        <title>Metabolic capabilities are highly conserved among human nasal-associated Corynebacterium species in pangenomic analyses.</title>
        <authorList>
            <person name="Tran T.H."/>
            <person name="Roberts A.Q."/>
            <person name="Escapa I.F."/>
            <person name="Gao W."/>
            <person name="Conlan S."/>
            <person name="Kong H."/>
            <person name="Segre J.A."/>
            <person name="Kelly M.S."/>
            <person name="Lemon K.P."/>
        </authorList>
    </citation>
    <scope>NUCLEOTIDE SEQUENCE</scope>
    <source>
        <strain evidence="4">KPL2618</strain>
    </source>
</reference>
<dbReference type="CDD" id="cd00090">
    <property type="entry name" value="HTH_ARSR"/>
    <property type="match status" value="1"/>
</dbReference>
<dbReference type="InterPro" id="IPR019888">
    <property type="entry name" value="Tscrpt_reg_AsnC-like"/>
</dbReference>
<dbReference type="PANTHER" id="PTHR30154:SF34">
    <property type="entry name" value="TRANSCRIPTIONAL REGULATOR AZLB"/>
    <property type="match status" value="1"/>
</dbReference>
<dbReference type="InterPro" id="IPR036388">
    <property type="entry name" value="WH-like_DNA-bd_sf"/>
</dbReference>
<accession>A0AAP4FC00</accession>
<comment type="caution">
    <text evidence="4">The sequence shown here is derived from an EMBL/GenBank/DDBJ whole genome shotgun (WGS) entry which is preliminary data.</text>
</comment>
<gene>
    <name evidence="4" type="ORF">QPX58_02690</name>
</gene>
<sequence>MTIHLNNAIMHEVKVNFPGEEFPVPEMLSELDKELLKILFQSPRASWEEVASRTDVSASTVSRKIRKLVDSNVVCFVGEIPWRLFSATYPVHAWIRVRGQSPNAVISKLVDLPETQHVASTFGSAPIFTTLHSPNEGALYDAVNAIQDWPGVDSMQIAPVLQCATKASAWRPGIGLNDGVDIEELAGEGVVERPAREVRQFEYDDFDVSNETPPTPREVVALKILQKNARATASAVAKQTSLSVPAAQATIERLTARGWFRPRIEVSLRALGFETSYVMRLTARPSKIEQLMYQLAKNESCRFVTQNAGEGDIVATGVAKSRRHLSNIVNKEIAVLDGVLSTNTDIIARDWKRYWSLRDAVGRMSNFNPLPPL</sequence>
<dbReference type="Gene3D" id="1.10.10.10">
    <property type="entry name" value="Winged helix-like DNA-binding domain superfamily/Winged helix DNA-binding domain"/>
    <property type="match status" value="2"/>
</dbReference>
<organism evidence="4 5">
    <name type="scientific">Corynebacterium accolens</name>
    <dbReference type="NCBI Taxonomy" id="38284"/>
    <lineage>
        <taxon>Bacteria</taxon>
        <taxon>Bacillati</taxon>
        <taxon>Actinomycetota</taxon>
        <taxon>Actinomycetes</taxon>
        <taxon>Mycobacteriales</taxon>
        <taxon>Corynebacteriaceae</taxon>
        <taxon>Corynebacterium</taxon>
    </lineage>
</organism>
<dbReference type="PRINTS" id="PR00033">
    <property type="entry name" value="HTHASNC"/>
</dbReference>
<dbReference type="PANTHER" id="PTHR30154">
    <property type="entry name" value="LEUCINE-RESPONSIVE REGULATORY PROTEIN"/>
    <property type="match status" value="1"/>
</dbReference>
<dbReference type="SUPFAM" id="SSF46785">
    <property type="entry name" value="Winged helix' DNA-binding domain"/>
    <property type="match status" value="1"/>
</dbReference>
<keyword evidence="2" id="KW-0238">DNA-binding</keyword>
<evidence type="ECO:0000313" key="4">
    <source>
        <dbReference type="EMBL" id="MDK4334327.1"/>
    </source>
</evidence>
<dbReference type="GO" id="GO:0043200">
    <property type="term" value="P:response to amino acid"/>
    <property type="evidence" value="ECO:0007669"/>
    <property type="project" value="TreeGrafter"/>
</dbReference>
<evidence type="ECO:0000313" key="5">
    <source>
        <dbReference type="Proteomes" id="UP001230317"/>
    </source>
</evidence>